<keyword evidence="4 5" id="KW-0472">Membrane</keyword>
<evidence type="ECO:0000256" key="2">
    <source>
        <dbReference type="ARBA" id="ARBA00022692"/>
    </source>
</evidence>
<dbReference type="GO" id="GO:0016765">
    <property type="term" value="F:transferase activity, transferring alkyl or aryl (other than methyl) groups"/>
    <property type="evidence" value="ECO:0007669"/>
    <property type="project" value="InterPro"/>
</dbReference>
<keyword evidence="3 5" id="KW-1133">Transmembrane helix</keyword>
<evidence type="ECO:0000256" key="3">
    <source>
        <dbReference type="ARBA" id="ARBA00022989"/>
    </source>
</evidence>
<dbReference type="GO" id="GO:0016020">
    <property type="term" value="C:membrane"/>
    <property type="evidence" value="ECO:0007669"/>
    <property type="project" value="UniProtKB-SubCell"/>
</dbReference>
<evidence type="ECO:0000313" key="6">
    <source>
        <dbReference type="EMBL" id="KPA35288.1"/>
    </source>
</evidence>
<dbReference type="InterPro" id="IPR044878">
    <property type="entry name" value="UbiA_sf"/>
</dbReference>
<organism evidence="6 7">
    <name type="scientific">Fusarium langsethiae</name>
    <dbReference type="NCBI Taxonomy" id="179993"/>
    <lineage>
        <taxon>Eukaryota</taxon>
        <taxon>Fungi</taxon>
        <taxon>Dikarya</taxon>
        <taxon>Ascomycota</taxon>
        <taxon>Pezizomycotina</taxon>
        <taxon>Sordariomycetes</taxon>
        <taxon>Hypocreomycetidae</taxon>
        <taxon>Hypocreales</taxon>
        <taxon>Nectriaceae</taxon>
        <taxon>Fusarium</taxon>
    </lineage>
</organism>
<evidence type="ECO:0000313" key="7">
    <source>
        <dbReference type="Proteomes" id="UP000037904"/>
    </source>
</evidence>
<gene>
    <name evidence="6" type="ORF">FLAG1_12028</name>
</gene>
<feature type="transmembrane region" description="Helical" evidence="5">
    <location>
        <begin position="102"/>
        <end position="120"/>
    </location>
</feature>
<feature type="transmembrane region" description="Helical" evidence="5">
    <location>
        <begin position="49"/>
        <end position="69"/>
    </location>
</feature>
<dbReference type="InterPro" id="IPR050475">
    <property type="entry name" value="Prenyltransferase_related"/>
</dbReference>
<accession>A0A0M9EL39</accession>
<protein>
    <submittedName>
        <fullName evidence="6">Ubiquinone biosynthesis protein</fullName>
    </submittedName>
</protein>
<dbReference type="PANTHER" id="PTHR42723:SF1">
    <property type="entry name" value="CHLOROPHYLL SYNTHASE, CHLOROPLASTIC"/>
    <property type="match status" value="1"/>
</dbReference>
<reference evidence="6 7" key="1">
    <citation type="submission" date="2015-04" db="EMBL/GenBank/DDBJ databases">
        <title>The draft genome sequence of Fusarium langsethiae, a T-2/HT-2 mycotoxin producer.</title>
        <authorList>
            <person name="Lysoe E."/>
            <person name="Divon H.H."/>
            <person name="Terzi V."/>
            <person name="Orru L."/>
            <person name="Lamontanara A."/>
            <person name="Kolseth A.-K."/>
            <person name="Frandsen R.J."/>
            <person name="Nielsen K."/>
            <person name="Thrane U."/>
        </authorList>
    </citation>
    <scope>NUCLEOTIDE SEQUENCE [LARGE SCALE GENOMIC DNA]</scope>
    <source>
        <strain evidence="6 7">Fl201059</strain>
    </source>
</reference>
<keyword evidence="2 5" id="KW-0812">Transmembrane</keyword>
<dbReference type="Pfam" id="PF01040">
    <property type="entry name" value="UbiA"/>
    <property type="match status" value="1"/>
</dbReference>
<name>A0A0M9EL39_FUSLA</name>
<keyword evidence="6" id="KW-0830">Ubiquinone</keyword>
<dbReference type="Gene3D" id="1.10.357.140">
    <property type="entry name" value="UbiA prenyltransferase"/>
    <property type="match status" value="1"/>
</dbReference>
<comment type="caution">
    <text evidence="6">The sequence shown here is derived from an EMBL/GenBank/DDBJ whole genome shotgun (WGS) entry which is preliminary data.</text>
</comment>
<dbReference type="PANTHER" id="PTHR42723">
    <property type="entry name" value="CHLOROPHYLL SYNTHASE"/>
    <property type="match status" value="1"/>
</dbReference>
<evidence type="ECO:0000256" key="4">
    <source>
        <dbReference type="ARBA" id="ARBA00023136"/>
    </source>
</evidence>
<keyword evidence="7" id="KW-1185">Reference proteome</keyword>
<comment type="subcellular location">
    <subcellularLocation>
        <location evidence="1">Membrane</location>
        <topology evidence="1">Multi-pass membrane protein</topology>
    </subcellularLocation>
</comment>
<evidence type="ECO:0000256" key="1">
    <source>
        <dbReference type="ARBA" id="ARBA00004141"/>
    </source>
</evidence>
<sequence>MLWKSAKSLISYEIHLFFQFSWRDWSAAIIPGCLFAFGAAKGLPYSTTIWNSLPMFLWITAYTYAFNLFSQVNSVEEDRINKPDRPLPSRIVTKAGTWRRCIVVWALFFSLAIIFPSVILETVTHAVMTLFLTTTRLGGTWFGKNCVSMSIMTWSLLSGSRKFITPLTPLAFRKVISLAFWVGLSAETQDFRDQKGDLATGRQTLPIVFGDNVARYIVAFFNMPLAFAVVYWFGIGAYTLWLLAAGHVLVSYRIVVFRGVEADHQTYMVDREKNVWKVK</sequence>
<dbReference type="EMBL" id="JXCE01001292">
    <property type="protein sequence ID" value="KPA35288.1"/>
    <property type="molecule type" value="Genomic_DNA"/>
</dbReference>
<proteinExistence type="predicted"/>
<evidence type="ECO:0000256" key="5">
    <source>
        <dbReference type="SAM" id="Phobius"/>
    </source>
</evidence>
<dbReference type="Proteomes" id="UP000037904">
    <property type="component" value="Unassembled WGS sequence"/>
</dbReference>
<dbReference type="InterPro" id="IPR000537">
    <property type="entry name" value="UbiA_prenyltransferase"/>
</dbReference>
<dbReference type="AlphaFoldDB" id="A0A0M9EL39"/>